<gene>
    <name evidence="1" type="ORF">Q9312_05235</name>
</gene>
<organism evidence="1 2">
    <name type="scientific">Pleionea litopenaei</name>
    <dbReference type="NCBI Taxonomy" id="3070815"/>
    <lineage>
        <taxon>Bacteria</taxon>
        <taxon>Pseudomonadati</taxon>
        <taxon>Pseudomonadota</taxon>
        <taxon>Gammaproteobacteria</taxon>
        <taxon>Oceanospirillales</taxon>
        <taxon>Pleioneaceae</taxon>
        <taxon>Pleionea</taxon>
    </lineage>
</organism>
<dbReference type="InterPro" id="IPR046651">
    <property type="entry name" value="DUF6763"/>
</dbReference>
<dbReference type="Pfam" id="PF20549">
    <property type="entry name" value="DUF6763"/>
    <property type="match status" value="1"/>
</dbReference>
<dbReference type="Proteomes" id="UP001239782">
    <property type="component" value="Chromosome"/>
</dbReference>
<reference evidence="1 2" key="1">
    <citation type="submission" date="2023-08" db="EMBL/GenBank/DDBJ databases">
        <title>Pleionea litopenaei sp. nov., isolated from stomach of juvenile Litopenaeus vannamei.</title>
        <authorList>
            <person name="Rho A.M."/>
            <person name="Hwang C.Y."/>
        </authorList>
    </citation>
    <scope>NUCLEOTIDE SEQUENCE [LARGE SCALE GENOMIC DNA]</scope>
    <source>
        <strain evidence="1 2">HL-JVS1</strain>
    </source>
</reference>
<evidence type="ECO:0000313" key="2">
    <source>
        <dbReference type="Proteomes" id="UP001239782"/>
    </source>
</evidence>
<keyword evidence="2" id="KW-1185">Reference proteome</keyword>
<sequence>MLNADIGHWYRLASASDPVEVIAIDEADDKIELQHFHGEIESFDFTDWLALFPVEVESPEDWTGPFEMERQDICPSQLFSDYLSPKSPTQI</sequence>
<proteinExistence type="predicted"/>
<dbReference type="RefSeq" id="WP_309203533.1">
    <property type="nucleotide sequence ID" value="NZ_CP133548.1"/>
</dbReference>
<protein>
    <submittedName>
        <fullName evidence="1">Uncharacterized protein</fullName>
    </submittedName>
</protein>
<dbReference type="EMBL" id="CP133548">
    <property type="protein sequence ID" value="WMS88322.1"/>
    <property type="molecule type" value="Genomic_DNA"/>
</dbReference>
<accession>A0AA51RVE6</accession>
<name>A0AA51RVE6_9GAMM</name>
<dbReference type="AlphaFoldDB" id="A0AA51RVE6"/>
<dbReference type="KEGG" id="plei:Q9312_05235"/>
<evidence type="ECO:0000313" key="1">
    <source>
        <dbReference type="EMBL" id="WMS88322.1"/>
    </source>
</evidence>